<feature type="coiled-coil region" evidence="2">
    <location>
        <begin position="808"/>
        <end position="839"/>
    </location>
</feature>
<feature type="coiled-coil region" evidence="2">
    <location>
        <begin position="951"/>
        <end position="994"/>
    </location>
</feature>
<feature type="transmembrane region" description="Helical" evidence="4">
    <location>
        <begin position="581"/>
        <end position="602"/>
    </location>
</feature>
<evidence type="ECO:0000259" key="5">
    <source>
        <dbReference type="Pfam" id="PF10145"/>
    </source>
</evidence>
<accession>A0A2I2A8T7</accession>
<organism evidence="6 7">
    <name type="scientific">Ligilactobacillus agilis</name>
    <dbReference type="NCBI Taxonomy" id="1601"/>
    <lineage>
        <taxon>Bacteria</taxon>
        <taxon>Bacillati</taxon>
        <taxon>Bacillota</taxon>
        <taxon>Bacilli</taxon>
        <taxon>Lactobacillales</taxon>
        <taxon>Lactobacillaceae</taxon>
        <taxon>Ligilactobacillus</taxon>
    </lineage>
</organism>
<evidence type="ECO:0000256" key="1">
    <source>
        <dbReference type="ARBA" id="ARBA00022612"/>
    </source>
</evidence>
<keyword evidence="4" id="KW-0812">Transmembrane</keyword>
<dbReference type="Pfam" id="PF10145">
    <property type="entry name" value="PhageMin_Tail"/>
    <property type="match status" value="1"/>
</dbReference>
<keyword evidence="1" id="KW-1188">Viral release from host cell</keyword>
<dbReference type="RefSeq" id="WP_101812371.1">
    <property type="nucleotide sequence ID" value="NZ_PKGI01000051.1"/>
</dbReference>
<reference evidence="7" key="1">
    <citation type="submission" date="2017-12" db="EMBL/GenBank/DDBJ databases">
        <authorList>
            <person name="Christensen H."/>
        </authorList>
    </citation>
    <scope>NUCLEOTIDE SEQUENCE [LARGE SCALE GENOMIC DNA]</scope>
    <source>
        <strain evidence="7">268A</strain>
    </source>
</reference>
<comment type="caution">
    <text evidence="6">The sequence shown here is derived from an EMBL/GenBank/DDBJ whole genome shotgun (WGS) entry which is preliminary data.</text>
</comment>
<keyword evidence="4" id="KW-0472">Membrane</keyword>
<dbReference type="NCBIfam" id="TIGR01760">
    <property type="entry name" value="tape_meas_TP901"/>
    <property type="match status" value="1"/>
</dbReference>
<evidence type="ECO:0000256" key="3">
    <source>
        <dbReference type="SAM" id="MobiDB-lite"/>
    </source>
</evidence>
<feature type="domain" description="Phage tail tape measure protein" evidence="5">
    <location>
        <begin position="100"/>
        <end position="299"/>
    </location>
</feature>
<protein>
    <submittedName>
        <fullName evidence="6">Phage tail tape measure protein</fullName>
    </submittedName>
</protein>
<evidence type="ECO:0000256" key="4">
    <source>
        <dbReference type="SAM" id="Phobius"/>
    </source>
</evidence>
<feature type="region of interest" description="Disordered" evidence="3">
    <location>
        <begin position="1158"/>
        <end position="1221"/>
    </location>
</feature>
<dbReference type="PANTHER" id="PTHR37813">
    <property type="entry name" value="FELS-2 PROPHAGE PROTEIN"/>
    <property type="match status" value="1"/>
</dbReference>
<dbReference type="InterPro" id="IPR010090">
    <property type="entry name" value="Phage_tape_meas"/>
</dbReference>
<sequence>MSTFKSEVTLGANITNYVAAFREATAIYRRFNSEISKSSISSTDALAKSSKVVSTAVKASAVAMGALGVAALKTGADFEHQMSRVGAIAGANSKQLKSLNDLAIKLGAQTSFSAKEAAQGMEALASAGFNTNQIMKATPGVLDLAAVSGGDVGAAAEYAATALNGFGLSAKDSTHVADVFARAAADTNAEAKDMGEALKMVAPQAHTAKLSLEETAAAIGLMSNAGIKGSEAGSNLAMALTRVQNPSGEAQKAMAKLGFNAFDSAGKMKPLAQQLSELREKLAGMTDQQKQYYLSEIYGVQGGRAINVLLSQRAGALENLTSKLKNSDGSAKEMAKTMQNDLKSSVEQFFGSLESLSIILEETFSGTLKGAIDGITDKIGQFNDYLQKNQTQIQNATKQAIEFASGFIKMLPSIESVGNALKMVLPMFLALETFKGVGAGAAKTINFLETMQNDLTLVQTGLRVTGSAASVQGKVITTVFGSIAKNSKSALIAFNNFNNQITSANGPAYLAGKFRELGSALTGLPGKASNARNALVEFATHPQSAVTALNSGYAKLLTTFGASTETIGNLTGSVGLLGGSLGSLTIIAAGVAVVASAIYMAWSSNFMNIQGVVKTAIGGIKAMFDSTRPAITAVGTALKPLGTILGGIMKVIGAIAIGAIVVAAIQLATALRLVVDALSAILKVGSSAVNILKAIGLAATGHFKAAGKALADSKKNMGEAKNAVKDMGRAFVDAGKTGHDSFKQLSGAGKSASDSSKAASSSAKQLSASVKNVANSAKEMKTTFDNSKTKFSELINTDGVSDKTKRFLTDVNNTLTQYQENAQKASDNYKKAITKAEEETGSARVKALNEANKQLAQATAENGKNLIAISSDLDRQLKEKKFTDGTAMTADQVKMLTEQNNQIKQKLLEQNQVFVDAQLQRVQNGQKLSQQEREATMTTIQADYEMRTQQIKAGEDRIKQLKDAINQAKDQTTKAQLQQELVQQQTHNQQLIAQQQNFGTQMNLAIANGNQLTFQTWSNGLQNMHNVTTEQLQSMFLSFVQMNNDTGQQMQAFALMLQQTGTQGVNNLVQVLSTGKATTTQIAQAIAKDGTDGLNSLPPGMFAKGDEGKNKFIQALKSGDFKGAGKYLADQSASGAKDTKKHGDSGKNNAEAYIKQMENSKSRAKTAAKEVAKSGSEGLKSQKSSYKSAGESNGKNYTSGVKSQSSSARSAGRSLANSAKSGANGVSFYSVGSNMAAGVASGIRGNTGAAVSAMRSLVNQVNAEARRVAKIHSPSRLMRDEVGKYLSLGVAEGISDNEDSALLAMSTLISRIKTGAENLNLRFTNPYENIATELAGDIQVERNTNTHLTVEVPVNIDGREVARVTAEPMQEELNRRQLRTQRLYGNRT</sequence>
<feature type="transmembrane region" description="Helical" evidence="4">
    <location>
        <begin position="651"/>
        <end position="675"/>
    </location>
</feature>
<evidence type="ECO:0000313" key="6">
    <source>
        <dbReference type="EMBL" id="PLA75777.1"/>
    </source>
</evidence>
<dbReference type="PANTHER" id="PTHR37813:SF1">
    <property type="entry name" value="FELS-2 PROPHAGE PROTEIN"/>
    <property type="match status" value="1"/>
</dbReference>
<dbReference type="Proteomes" id="UP000234579">
    <property type="component" value="Unassembled WGS sequence"/>
</dbReference>
<dbReference type="EMBL" id="PKGI01000051">
    <property type="protein sequence ID" value="PLA75777.1"/>
    <property type="molecule type" value="Genomic_DNA"/>
</dbReference>
<keyword evidence="4" id="KW-1133">Transmembrane helix</keyword>
<gene>
    <name evidence="6" type="ORF">CYR79_09840</name>
</gene>
<proteinExistence type="predicted"/>
<evidence type="ECO:0000256" key="2">
    <source>
        <dbReference type="SAM" id="Coils"/>
    </source>
</evidence>
<feature type="compositionally biased region" description="Low complexity" evidence="3">
    <location>
        <begin position="1199"/>
        <end position="1219"/>
    </location>
</feature>
<evidence type="ECO:0000313" key="7">
    <source>
        <dbReference type="Proteomes" id="UP000234579"/>
    </source>
</evidence>
<name>A0A2I2A8T7_9LACO</name>
<keyword evidence="2" id="KW-0175">Coiled coil</keyword>
<feature type="compositionally biased region" description="Polar residues" evidence="3">
    <location>
        <begin position="1179"/>
        <end position="1198"/>
    </location>
</feature>